<evidence type="ECO:0000256" key="9">
    <source>
        <dbReference type="ARBA" id="ARBA00023004"/>
    </source>
</evidence>
<keyword evidence="7" id="KW-0479">Metal-binding</keyword>
<dbReference type="InterPro" id="IPR001989">
    <property type="entry name" value="Radical_activat_CS"/>
</dbReference>
<sequence length="168" mass="18949">MNKVRIAGIIPESIVDGPGIRMTIFTQGCIHHCKGCHNPETHPLNGGRFVNIYDILDDIKSNPLLDGVTFSGGEPFLQSKELSLLGKEIKALGLDIITYTGYTFEEIVTGIDKHKYWKELLNITDILIDGKYKEDSRSLLLKFRGSKNQRIIDVKKSLKTNMLKIVEF</sequence>
<dbReference type="GO" id="GO:0004748">
    <property type="term" value="F:ribonucleoside-diphosphate reductase activity, thioredoxin disulfide as acceptor"/>
    <property type="evidence" value="ECO:0007669"/>
    <property type="project" value="TreeGrafter"/>
</dbReference>
<dbReference type="InterPro" id="IPR007197">
    <property type="entry name" value="rSAM"/>
</dbReference>
<dbReference type="SFLD" id="SFLDF00299">
    <property type="entry name" value="anaerobic_ribonucleoside-triph"/>
    <property type="match status" value="1"/>
</dbReference>
<dbReference type="AlphaFoldDB" id="A0A926F071"/>
<dbReference type="SUPFAM" id="SSF102114">
    <property type="entry name" value="Radical SAM enzymes"/>
    <property type="match status" value="1"/>
</dbReference>
<dbReference type="RefSeq" id="WP_249322401.1">
    <property type="nucleotide sequence ID" value="NZ_JACRTK010000001.1"/>
</dbReference>
<dbReference type="PIRSF" id="PIRSF000368">
    <property type="entry name" value="NrdG"/>
    <property type="match status" value="1"/>
</dbReference>
<dbReference type="Gene3D" id="3.20.20.70">
    <property type="entry name" value="Aldolase class I"/>
    <property type="match status" value="1"/>
</dbReference>
<dbReference type="InterPro" id="IPR012837">
    <property type="entry name" value="NrdG"/>
</dbReference>
<dbReference type="SFLD" id="SFLDS00029">
    <property type="entry name" value="Radical_SAM"/>
    <property type="match status" value="1"/>
</dbReference>
<keyword evidence="8 12" id="KW-0560">Oxidoreductase</keyword>
<keyword evidence="9" id="KW-0408">Iron</keyword>
<dbReference type="InterPro" id="IPR058240">
    <property type="entry name" value="rSAM_sf"/>
</dbReference>
<dbReference type="Proteomes" id="UP000601522">
    <property type="component" value="Unassembled WGS sequence"/>
</dbReference>
<comment type="catalytic activity">
    <reaction evidence="11">
        <text>glycyl-[protein] + reduced [flavodoxin] + S-adenosyl-L-methionine = glycin-2-yl radical-[protein] + semiquinone [flavodoxin] + 5'-deoxyadenosine + L-methionine + H(+)</text>
        <dbReference type="Rhea" id="RHEA:61976"/>
        <dbReference type="Rhea" id="RHEA-COMP:10622"/>
        <dbReference type="Rhea" id="RHEA-COMP:14480"/>
        <dbReference type="Rhea" id="RHEA-COMP:15993"/>
        <dbReference type="Rhea" id="RHEA-COMP:15994"/>
        <dbReference type="ChEBI" id="CHEBI:15378"/>
        <dbReference type="ChEBI" id="CHEBI:17319"/>
        <dbReference type="ChEBI" id="CHEBI:29947"/>
        <dbReference type="ChEBI" id="CHEBI:32722"/>
        <dbReference type="ChEBI" id="CHEBI:57618"/>
        <dbReference type="ChEBI" id="CHEBI:57844"/>
        <dbReference type="ChEBI" id="CHEBI:59789"/>
        <dbReference type="ChEBI" id="CHEBI:140311"/>
    </reaction>
</comment>
<evidence type="ECO:0000256" key="3">
    <source>
        <dbReference type="ARBA" id="ARBA00009777"/>
    </source>
</evidence>
<evidence type="ECO:0000256" key="11">
    <source>
        <dbReference type="ARBA" id="ARBA00047365"/>
    </source>
</evidence>
<comment type="function">
    <text evidence="2 12">Activation of anaerobic ribonucleoside-triphosphate reductase under anaerobic conditions by generation of an organic free radical, using S-adenosylmethionine and reduced flavodoxin as cosubstrates to produce 5'-deoxy-adenosine.</text>
</comment>
<dbReference type="CDD" id="cd01335">
    <property type="entry name" value="Radical_SAM"/>
    <property type="match status" value="1"/>
</dbReference>
<name>A0A926F071_9FIRM</name>
<keyword evidence="6" id="KW-0949">S-adenosyl-L-methionine</keyword>
<dbReference type="SFLD" id="SFLDG01066">
    <property type="entry name" value="organic_radical-activating_enz"/>
    <property type="match status" value="1"/>
</dbReference>
<dbReference type="PANTHER" id="PTHR30352">
    <property type="entry name" value="PYRUVATE FORMATE-LYASE-ACTIVATING ENZYME"/>
    <property type="match status" value="1"/>
</dbReference>
<protein>
    <recommendedName>
        <fullName evidence="4 12">Anaerobic ribonucleoside-triphosphate reductase-activating protein</fullName>
        <ecNumber evidence="12">1.97.1.-</ecNumber>
    </recommendedName>
</protein>
<dbReference type="GO" id="GO:0043365">
    <property type="term" value="F:[formate-C-acetyltransferase]-activating enzyme activity"/>
    <property type="evidence" value="ECO:0007669"/>
    <property type="project" value="InterPro"/>
</dbReference>
<evidence type="ECO:0000256" key="6">
    <source>
        <dbReference type="ARBA" id="ARBA00022691"/>
    </source>
</evidence>
<gene>
    <name evidence="13" type="primary">nrdG</name>
    <name evidence="13" type="ORF">H8689_00270</name>
</gene>
<evidence type="ECO:0000256" key="10">
    <source>
        <dbReference type="ARBA" id="ARBA00023014"/>
    </source>
</evidence>
<keyword evidence="10" id="KW-0411">Iron-sulfur</keyword>
<keyword evidence="5" id="KW-0004">4Fe-4S</keyword>
<evidence type="ECO:0000256" key="1">
    <source>
        <dbReference type="ARBA" id="ARBA00001966"/>
    </source>
</evidence>
<reference evidence="13 14" key="1">
    <citation type="submission" date="2020-08" db="EMBL/GenBank/DDBJ databases">
        <title>Genome public.</title>
        <authorList>
            <person name="Liu C."/>
            <person name="Sun Q."/>
        </authorList>
    </citation>
    <scope>NUCLEOTIDE SEQUENCE [LARGE SCALE GENOMIC DNA]</scope>
    <source>
        <strain evidence="13 14">NSJ-26</strain>
    </source>
</reference>
<evidence type="ECO:0000256" key="2">
    <source>
        <dbReference type="ARBA" id="ARBA00003852"/>
    </source>
</evidence>
<organism evidence="13 14">
    <name type="scientific">Wansuia hejianensis</name>
    <dbReference type="NCBI Taxonomy" id="2763667"/>
    <lineage>
        <taxon>Bacteria</taxon>
        <taxon>Bacillati</taxon>
        <taxon>Bacillota</taxon>
        <taxon>Clostridia</taxon>
        <taxon>Lachnospirales</taxon>
        <taxon>Lachnospiraceae</taxon>
        <taxon>Wansuia</taxon>
    </lineage>
</organism>
<evidence type="ECO:0000256" key="4">
    <source>
        <dbReference type="ARBA" id="ARBA00014281"/>
    </source>
</evidence>
<keyword evidence="14" id="KW-1185">Reference proteome</keyword>
<evidence type="ECO:0000313" key="14">
    <source>
        <dbReference type="Proteomes" id="UP000601522"/>
    </source>
</evidence>
<dbReference type="EC" id="1.97.1.-" evidence="12"/>
<evidence type="ECO:0000313" key="13">
    <source>
        <dbReference type="EMBL" id="MBC8589579.1"/>
    </source>
</evidence>
<proteinExistence type="inferred from homology"/>
<dbReference type="PROSITE" id="PS01087">
    <property type="entry name" value="RADICAL_ACTIVATING"/>
    <property type="match status" value="1"/>
</dbReference>
<dbReference type="InterPro" id="IPR034457">
    <property type="entry name" value="Organic_radical-activating"/>
</dbReference>
<comment type="similarity">
    <text evidence="3 12">Belongs to the organic radical-activating enzymes family.</text>
</comment>
<dbReference type="EMBL" id="JACRTK010000001">
    <property type="protein sequence ID" value="MBC8589579.1"/>
    <property type="molecule type" value="Genomic_DNA"/>
</dbReference>
<accession>A0A926F071</accession>
<evidence type="ECO:0000256" key="8">
    <source>
        <dbReference type="ARBA" id="ARBA00023002"/>
    </source>
</evidence>
<dbReference type="InterPro" id="IPR013785">
    <property type="entry name" value="Aldolase_TIM"/>
</dbReference>
<evidence type="ECO:0000256" key="12">
    <source>
        <dbReference type="PIRNR" id="PIRNR000368"/>
    </source>
</evidence>
<evidence type="ECO:0000256" key="7">
    <source>
        <dbReference type="ARBA" id="ARBA00022723"/>
    </source>
</evidence>
<dbReference type="GO" id="GO:0051539">
    <property type="term" value="F:4 iron, 4 sulfur cluster binding"/>
    <property type="evidence" value="ECO:0007669"/>
    <property type="project" value="UniProtKB-KW"/>
</dbReference>
<dbReference type="NCBIfam" id="TIGR02491">
    <property type="entry name" value="NrdG"/>
    <property type="match status" value="1"/>
</dbReference>
<dbReference type="SFLD" id="SFLDG01063">
    <property type="entry name" value="activating_enzymes__group_1"/>
    <property type="match status" value="1"/>
</dbReference>
<dbReference type="PANTHER" id="PTHR30352:SF2">
    <property type="entry name" value="ANAEROBIC RIBONUCLEOSIDE-TRIPHOSPHATE REDUCTASE-ACTIVATING PROTEIN"/>
    <property type="match status" value="1"/>
</dbReference>
<dbReference type="Pfam" id="PF13353">
    <property type="entry name" value="Fer4_12"/>
    <property type="match status" value="1"/>
</dbReference>
<dbReference type="GO" id="GO:0046872">
    <property type="term" value="F:metal ion binding"/>
    <property type="evidence" value="ECO:0007669"/>
    <property type="project" value="UniProtKB-KW"/>
</dbReference>
<evidence type="ECO:0000256" key="5">
    <source>
        <dbReference type="ARBA" id="ARBA00022485"/>
    </source>
</evidence>
<comment type="caution">
    <text evidence="13">The sequence shown here is derived from an EMBL/GenBank/DDBJ whole genome shotgun (WGS) entry which is preliminary data.</text>
</comment>
<comment type="cofactor">
    <cofactor evidence="1">
        <name>[4Fe-4S] cluster</name>
        <dbReference type="ChEBI" id="CHEBI:49883"/>
    </cofactor>
</comment>